<evidence type="ECO:0000259" key="2">
    <source>
        <dbReference type="Pfam" id="PF03819"/>
    </source>
</evidence>
<dbReference type="Gene3D" id="1.10.287.1080">
    <property type="entry name" value="MazG-like"/>
    <property type="match status" value="2"/>
</dbReference>
<protein>
    <recommendedName>
        <fullName evidence="2">NTP pyrophosphohydrolase MazG-like domain-containing protein</fullName>
    </recommendedName>
</protein>
<gene>
    <name evidence="3" type="ORF">GCM10011333_22730</name>
</gene>
<dbReference type="RefSeq" id="WP_188551003.1">
    <property type="nucleotide sequence ID" value="NZ_BMFY01000009.1"/>
</dbReference>
<reference evidence="3" key="2">
    <citation type="submission" date="2020-09" db="EMBL/GenBank/DDBJ databases">
        <authorList>
            <person name="Sun Q."/>
            <person name="Zhou Y."/>
        </authorList>
    </citation>
    <scope>NUCLEOTIDE SEQUENCE</scope>
    <source>
        <strain evidence="3">CGMCC 1.12785</strain>
    </source>
</reference>
<dbReference type="CDD" id="cd11528">
    <property type="entry name" value="NTP-PPase_MazG_Nterm"/>
    <property type="match status" value="1"/>
</dbReference>
<organism evidence="3 4">
    <name type="scientific">Sediminivirga luteola</name>
    <dbReference type="NCBI Taxonomy" id="1774748"/>
    <lineage>
        <taxon>Bacteria</taxon>
        <taxon>Bacillati</taxon>
        <taxon>Actinomycetota</taxon>
        <taxon>Actinomycetes</taxon>
        <taxon>Micrococcales</taxon>
        <taxon>Brevibacteriaceae</taxon>
        <taxon>Sediminivirga</taxon>
    </lineage>
</organism>
<dbReference type="GO" id="GO:0006950">
    <property type="term" value="P:response to stress"/>
    <property type="evidence" value="ECO:0007669"/>
    <property type="project" value="UniProtKB-ARBA"/>
</dbReference>
<evidence type="ECO:0000313" key="4">
    <source>
        <dbReference type="Proteomes" id="UP000616114"/>
    </source>
</evidence>
<dbReference type="GO" id="GO:0046061">
    <property type="term" value="P:dATP catabolic process"/>
    <property type="evidence" value="ECO:0007669"/>
    <property type="project" value="TreeGrafter"/>
</dbReference>
<dbReference type="EMBL" id="BMFY01000009">
    <property type="protein sequence ID" value="GGA19030.1"/>
    <property type="molecule type" value="Genomic_DNA"/>
</dbReference>
<dbReference type="Pfam" id="PF03819">
    <property type="entry name" value="MazG"/>
    <property type="match status" value="1"/>
</dbReference>
<sequence>MSESTDRLLEMMRRLRAPDGCAWSRRHTHESLVPFAIEEAYEVAEAVDAGNPDELADELGDLLFQVLFHAQVAAERGTFDFDEVARRLAVKLAARTPHVFGPDAAPPGEDIEAAKEQAERSWEEQKKREKPERRSALDGIPERLPELARTQKLLRRAHRAGLAPRTGAPAHPAEGAAADAVTGGSDVRGTAATGGAGSPSVAGTAAAVPGGAGNLPGTGTSSDAMTGEPSVTGTATAGSAEEERAAAEARIGALLWEAVSLAEASGLDAESALRRHNRAQEAQLRAQEDAARG</sequence>
<dbReference type="FunFam" id="1.10.287.1080:FF:000001">
    <property type="entry name" value="Nucleoside triphosphate pyrophosphohydrolase"/>
    <property type="match status" value="1"/>
</dbReference>
<evidence type="ECO:0000313" key="3">
    <source>
        <dbReference type="EMBL" id="GGA19030.1"/>
    </source>
</evidence>
<dbReference type="Proteomes" id="UP000616114">
    <property type="component" value="Unassembled WGS sequence"/>
</dbReference>
<dbReference type="PANTHER" id="PTHR30522:SF0">
    <property type="entry name" value="NUCLEOSIDE TRIPHOSPHATE PYROPHOSPHOHYDROLASE"/>
    <property type="match status" value="1"/>
</dbReference>
<dbReference type="SUPFAM" id="SSF101386">
    <property type="entry name" value="all-alpha NTP pyrophosphatases"/>
    <property type="match status" value="1"/>
</dbReference>
<feature type="compositionally biased region" description="Low complexity" evidence="1">
    <location>
        <begin position="198"/>
        <end position="209"/>
    </location>
</feature>
<dbReference type="AlphaFoldDB" id="A0A8J2TZ66"/>
<dbReference type="GO" id="GO:0046052">
    <property type="term" value="P:UTP catabolic process"/>
    <property type="evidence" value="ECO:0007669"/>
    <property type="project" value="TreeGrafter"/>
</dbReference>
<dbReference type="PANTHER" id="PTHR30522">
    <property type="entry name" value="NUCLEOSIDE TRIPHOSPHATE PYROPHOSPHOHYDROLASE"/>
    <property type="match status" value="1"/>
</dbReference>
<accession>A0A8J2TZ66</accession>
<keyword evidence="4" id="KW-1185">Reference proteome</keyword>
<reference evidence="3" key="1">
    <citation type="journal article" date="2014" name="Int. J. Syst. Evol. Microbiol.">
        <title>Complete genome sequence of Corynebacterium casei LMG S-19264T (=DSM 44701T), isolated from a smear-ripened cheese.</title>
        <authorList>
            <consortium name="US DOE Joint Genome Institute (JGI-PGF)"/>
            <person name="Walter F."/>
            <person name="Albersmeier A."/>
            <person name="Kalinowski J."/>
            <person name="Ruckert C."/>
        </authorList>
    </citation>
    <scope>NUCLEOTIDE SEQUENCE</scope>
    <source>
        <strain evidence="3">CGMCC 1.12785</strain>
    </source>
</reference>
<feature type="compositionally biased region" description="Basic and acidic residues" evidence="1">
    <location>
        <begin position="122"/>
        <end position="146"/>
    </location>
</feature>
<dbReference type="GO" id="GO:0006203">
    <property type="term" value="P:dGTP catabolic process"/>
    <property type="evidence" value="ECO:0007669"/>
    <property type="project" value="TreeGrafter"/>
</dbReference>
<dbReference type="GO" id="GO:0047429">
    <property type="term" value="F:nucleoside triphosphate diphosphatase activity"/>
    <property type="evidence" value="ECO:0007669"/>
    <property type="project" value="TreeGrafter"/>
</dbReference>
<dbReference type="GO" id="GO:0046047">
    <property type="term" value="P:TTP catabolic process"/>
    <property type="evidence" value="ECO:0007669"/>
    <property type="project" value="TreeGrafter"/>
</dbReference>
<comment type="caution">
    <text evidence="3">The sequence shown here is derived from an EMBL/GenBank/DDBJ whole genome shotgun (WGS) entry which is preliminary data.</text>
</comment>
<feature type="compositionally biased region" description="Low complexity" evidence="1">
    <location>
        <begin position="167"/>
        <end position="180"/>
    </location>
</feature>
<name>A0A8J2TZ66_9MICO</name>
<feature type="region of interest" description="Disordered" evidence="1">
    <location>
        <begin position="122"/>
        <end position="246"/>
    </location>
</feature>
<dbReference type="InterPro" id="IPR048015">
    <property type="entry name" value="NTP-PPase_MazG-like_N"/>
</dbReference>
<dbReference type="GO" id="GO:0046081">
    <property type="term" value="P:dUTP catabolic process"/>
    <property type="evidence" value="ECO:0007669"/>
    <property type="project" value="TreeGrafter"/>
</dbReference>
<feature type="domain" description="NTP pyrophosphohydrolase MazG-like" evidence="2">
    <location>
        <begin position="28"/>
        <end position="100"/>
    </location>
</feature>
<dbReference type="GO" id="GO:0046076">
    <property type="term" value="P:dTTP catabolic process"/>
    <property type="evidence" value="ECO:0007669"/>
    <property type="project" value="TreeGrafter"/>
</dbReference>
<evidence type="ECO:0000256" key="1">
    <source>
        <dbReference type="SAM" id="MobiDB-lite"/>
    </source>
</evidence>
<dbReference type="InterPro" id="IPR004518">
    <property type="entry name" value="MazG-like_dom"/>
</dbReference>
<proteinExistence type="predicted"/>
<dbReference type="InterPro" id="IPR011551">
    <property type="entry name" value="NTP_PyrPHydrolase_MazG"/>
</dbReference>